<proteinExistence type="predicted"/>
<dbReference type="InterPro" id="IPR003689">
    <property type="entry name" value="ZIP"/>
</dbReference>
<feature type="transmembrane region" description="Helical" evidence="5">
    <location>
        <begin position="187"/>
        <end position="208"/>
    </location>
</feature>
<gene>
    <name evidence="6" type="ORF">SYNTR_0668</name>
</gene>
<name>A0A6I6DFV4_9FIRM</name>
<keyword evidence="3 5" id="KW-1133">Transmembrane helix</keyword>
<feature type="transmembrane region" description="Helical" evidence="5">
    <location>
        <begin position="34"/>
        <end position="54"/>
    </location>
</feature>
<evidence type="ECO:0000313" key="6">
    <source>
        <dbReference type="EMBL" id="QGT99261.1"/>
    </source>
</evidence>
<keyword evidence="7" id="KW-1185">Reference proteome</keyword>
<dbReference type="GO" id="GO:0005385">
    <property type="term" value="F:zinc ion transmembrane transporter activity"/>
    <property type="evidence" value="ECO:0007669"/>
    <property type="project" value="TreeGrafter"/>
</dbReference>
<keyword evidence="4 5" id="KW-0472">Membrane</keyword>
<feature type="transmembrane region" description="Helical" evidence="5">
    <location>
        <begin position="159"/>
        <end position="181"/>
    </location>
</feature>
<sequence>MLSNSLFISFLAGFCTTLGAVLLFLQRKWSNKNLAFFLGLAAGVMIAVVIFDLLPSALFSPNYKSAILGILVGVILLGIIDKIFFKRFTKDDSLLGLGYLIMLGIALHDLPEGMAIALGDEMHSRAGMVIALGIGIHNIPEGMAIAAPLLMVGMSKFSILVKTFLVGLITPLGYIIGKLAITVVPNLLPLLLGFASGVMLYLVIFQLWPEAKQKNQTTRWWGLWLGILIILIATYI</sequence>
<evidence type="ECO:0000256" key="3">
    <source>
        <dbReference type="ARBA" id="ARBA00022989"/>
    </source>
</evidence>
<dbReference type="OrthoDB" id="9787346at2"/>
<accession>A0A6I6DFV4</accession>
<dbReference type="Proteomes" id="UP000426444">
    <property type="component" value="Chromosome"/>
</dbReference>
<feature type="transmembrane region" description="Helical" evidence="5">
    <location>
        <begin position="220"/>
        <end position="235"/>
    </location>
</feature>
<evidence type="ECO:0000313" key="7">
    <source>
        <dbReference type="Proteomes" id="UP000426444"/>
    </source>
</evidence>
<evidence type="ECO:0000256" key="2">
    <source>
        <dbReference type="ARBA" id="ARBA00022692"/>
    </source>
</evidence>
<dbReference type="Pfam" id="PF02535">
    <property type="entry name" value="Zip"/>
    <property type="match status" value="1"/>
</dbReference>
<evidence type="ECO:0000256" key="5">
    <source>
        <dbReference type="SAM" id="Phobius"/>
    </source>
</evidence>
<dbReference type="PANTHER" id="PTHR11040:SF205">
    <property type="entry name" value="ZINC TRANSPORTER ZUPT"/>
    <property type="match status" value="1"/>
</dbReference>
<organism evidence="6 7">
    <name type="scientific">Candidatus Syntrophocurvum alkaliphilum</name>
    <dbReference type="NCBI Taxonomy" id="2293317"/>
    <lineage>
        <taxon>Bacteria</taxon>
        <taxon>Bacillati</taxon>
        <taxon>Bacillota</taxon>
        <taxon>Clostridia</taxon>
        <taxon>Eubacteriales</taxon>
        <taxon>Syntrophomonadaceae</taxon>
        <taxon>Candidatus Syntrophocurvum</taxon>
    </lineage>
</organism>
<feature type="transmembrane region" description="Helical" evidence="5">
    <location>
        <begin position="6"/>
        <end position="25"/>
    </location>
</feature>
<dbReference type="EMBL" id="CP046457">
    <property type="protein sequence ID" value="QGT99261.1"/>
    <property type="molecule type" value="Genomic_DNA"/>
</dbReference>
<feature type="transmembrane region" description="Helical" evidence="5">
    <location>
        <begin position="97"/>
        <end position="118"/>
    </location>
</feature>
<dbReference type="PANTHER" id="PTHR11040">
    <property type="entry name" value="ZINC/IRON TRANSPORTER"/>
    <property type="match status" value="1"/>
</dbReference>
<feature type="transmembrane region" description="Helical" evidence="5">
    <location>
        <begin position="130"/>
        <end position="152"/>
    </location>
</feature>
<dbReference type="GO" id="GO:0016020">
    <property type="term" value="C:membrane"/>
    <property type="evidence" value="ECO:0007669"/>
    <property type="project" value="UniProtKB-SubCell"/>
</dbReference>
<reference evidence="7" key="1">
    <citation type="journal article" date="2019" name="Microbiology">
        <title>Complete Genome Sequence of an Uncultured Bacterium of the Candidate Phylum Bipolaricaulota.</title>
        <authorList>
            <person name="Kadnikov V.V."/>
            <person name="Mardanov A.V."/>
            <person name="Beletsky A.V."/>
            <person name="Frank Y.A."/>
            <person name="Karnachuk O.V."/>
            <person name="Ravin N.V."/>
        </authorList>
    </citation>
    <scope>NUCLEOTIDE SEQUENCE [LARGE SCALE GENOMIC DNA]</scope>
</reference>
<feature type="transmembrane region" description="Helical" evidence="5">
    <location>
        <begin position="66"/>
        <end position="85"/>
    </location>
</feature>
<evidence type="ECO:0000256" key="1">
    <source>
        <dbReference type="ARBA" id="ARBA00004141"/>
    </source>
</evidence>
<protein>
    <submittedName>
        <fullName evidence="6">Zinc transporter, ZIP family</fullName>
    </submittedName>
</protein>
<dbReference type="RefSeq" id="WP_156203177.1">
    <property type="nucleotide sequence ID" value="NZ_CP046457.1"/>
</dbReference>
<keyword evidence="2 5" id="KW-0812">Transmembrane</keyword>
<comment type="subcellular location">
    <subcellularLocation>
        <location evidence="1">Membrane</location>
        <topology evidence="1">Multi-pass membrane protein</topology>
    </subcellularLocation>
</comment>
<evidence type="ECO:0000256" key="4">
    <source>
        <dbReference type="ARBA" id="ARBA00023136"/>
    </source>
</evidence>
<dbReference type="AlphaFoldDB" id="A0A6I6DFV4"/>
<dbReference type="KEGG" id="salq:SYNTR_0668"/>